<feature type="compositionally biased region" description="Basic and acidic residues" evidence="1">
    <location>
        <begin position="791"/>
        <end position="806"/>
    </location>
</feature>
<gene>
    <name evidence="2" type="ORF">ACHAW5_004071</name>
</gene>
<evidence type="ECO:0000256" key="1">
    <source>
        <dbReference type="SAM" id="MobiDB-lite"/>
    </source>
</evidence>
<feature type="compositionally biased region" description="Acidic residues" evidence="1">
    <location>
        <begin position="258"/>
        <end position="271"/>
    </location>
</feature>
<feature type="compositionally biased region" description="Basic residues" evidence="1">
    <location>
        <begin position="438"/>
        <end position="451"/>
    </location>
</feature>
<feature type="compositionally biased region" description="Polar residues" evidence="1">
    <location>
        <begin position="59"/>
        <end position="71"/>
    </location>
</feature>
<feature type="region of interest" description="Disordered" evidence="1">
    <location>
        <begin position="225"/>
        <end position="387"/>
    </location>
</feature>
<protein>
    <submittedName>
        <fullName evidence="2">Uncharacterized protein</fullName>
    </submittedName>
</protein>
<reference evidence="2 3" key="1">
    <citation type="submission" date="2024-10" db="EMBL/GenBank/DDBJ databases">
        <title>Updated reference genomes for cyclostephanoid diatoms.</title>
        <authorList>
            <person name="Roberts W.R."/>
            <person name="Alverson A.J."/>
        </authorList>
    </citation>
    <scope>NUCLEOTIDE SEQUENCE [LARGE SCALE GENOMIC DNA]</scope>
    <source>
        <strain evidence="2 3">AJA276-08</strain>
    </source>
</reference>
<dbReference type="PANTHER" id="PTHR44917">
    <property type="entry name" value="PROTEIN HIGH CHLOROPHYLL FLUORESCENT 107"/>
    <property type="match status" value="1"/>
</dbReference>
<organism evidence="2 3">
    <name type="scientific">Stephanodiscus triporus</name>
    <dbReference type="NCBI Taxonomy" id="2934178"/>
    <lineage>
        <taxon>Eukaryota</taxon>
        <taxon>Sar</taxon>
        <taxon>Stramenopiles</taxon>
        <taxon>Ochrophyta</taxon>
        <taxon>Bacillariophyta</taxon>
        <taxon>Coscinodiscophyceae</taxon>
        <taxon>Thalassiosirophycidae</taxon>
        <taxon>Stephanodiscales</taxon>
        <taxon>Stephanodiscaceae</taxon>
        <taxon>Stephanodiscus</taxon>
    </lineage>
</organism>
<feature type="region of interest" description="Disordered" evidence="1">
    <location>
        <begin position="430"/>
        <end position="464"/>
    </location>
</feature>
<dbReference type="InterPro" id="IPR044624">
    <property type="entry name" value="Mbb1-like"/>
</dbReference>
<dbReference type="Proteomes" id="UP001530315">
    <property type="component" value="Unassembled WGS sequence"/>
</dbReference>
<dbReference type="Gene3D" id="1.25.40.10">
    <property type="entry name" value="Tetratricopeptide repeat domain"/>
    <property type="match status" value="2"/>
</dbReference>
<evidence type="ECO:0000313" key="2">
    <source>
        <dbReference type="EMBL" id="KAL3792196.1"/>
    </source>
</evidence>
<feature type="compositionally biased region" description="Low complexity" evidence="1">
    <location>
        <begin position="337"/>
        <end position="346"/>
    </location>
</feature>
<dbReference type="InterPro" id="IPR003107">
    <property type="entry name" value="HAT"/>
</dbReference>
<comment type="caution">
    <text evidence="2">The sequence shown here is derived from an EMBL/GenBank/DDBJ whole genome shotgun (WGS) entry which is preliminary data.</text>
</comment>
<name>A0ABD3PY11_9STRA</name>
<feature type="compositionally biased region" description="Basic and acidic residues" evidence="1">
    <location>
        <begin position="239"/>
        <end position="250"/>
    </location>
</feature>
<feature type="compositionally biased region" description="Polar residues" evidence="1">
    <location>
        <begin position="640"/>
        <end position="653"/>
    </location>
</feature>
<dbReference type="PANTHER" id="PTHR44917:SF1">
    <property type="entry name" value="PROTEIN HIGH CHLOROPHYLL FLUORESCENT 107"/>
    <property type="match status" value="1"/>
</dbReference>
<dbReference type="InterPro" id="IPR011990">
    <property type="entry name" value="TPR-like_helical_dom_sf"/>
</dbReference>
<feature type="region of interest" description="Disordered" evidence="1">
    <location>
        <begin position="614"/>
        <end position="697"/>
    </location>
</feature>
<sequence>MLRRTPGPTGASSARHRRTPGAPDLIRSHAKTPVMSGGGGNRLGKTPHKSSSLSSSSLVTPSNKTLHSNGNDGMETPIMNNIAIDNGNGNGRGGSSNNTNQYQPHHERRLYTPAHFTLAKNAELHMDSRPDAFSPATIRMTDSLEKILTDDDDFLDAKQRLQVQQMQQAQQSQLRRKVEINSNRTAITSKDDGDDVVVFKAYRPGVPHDDVDDITAGRGAFRRIRSTGSDSADEEMDEMKDFDVSERAGKLDAMSQEKEDEDEDEEEEEAEISQINDNENAGDVDDGEPKTDVSIGRPKPLNFDRPSGPPTADGGPSSVVSASNGGAFKPAKRVAVPTTTPRPQRTMPRHAGGGPAYQGIGAHHPSQYSRGGIYYPQPQQQGYFGQHPGGRGVAEGMMVHNYPQHPTPNMLFNEQQSHLHLQYSHPQSHYQYAPSHHDQHHHHHHHHHHHQSFQLPPMPSPQNVGFGPILPMGIVSPLNLPTDYSQGHSTFEYHPHSHGNVGNAGGGPYLHHGGLGGDQWWRAGRSGHDGFDHSMAPQQHQRVQHHLDNAQQQGGMGIIPISGNPSPDFSFHEMSGAVSPFNLLPFPSFPSPTQSSHYPRQNHHHHAMAPEIYHPSVTPVASRPRTKSKENQGPRANNIRRLSSPFQTSSLTKHQGPPGERRMCRREDSTASVDSALRGEDDQGGKSYYEVAPSPKFSSTAPLRQALSGLNTTVSSEEGLDRSEWFYRSDQKNAPLSHCKPELKEAAGWGTKEGTQERLRTGAVMSMQSNPGPGDNNRLRLSVREMKVQQQRGKDSFAKQPRDRPAPPHLDVLRTNPGYYHEEGVNAGGGFAENDDARQSRGDFVIESPSERQAFKEFGKHFRQRENESLNSARDYALACLSESNRDVFLPFATHWRVHLELADVAKRMNQTNVARSHYRQACALQPHASQGWLEHSKLEEECGNLRKCAAILQEGLKQCETNENLLIRAVKFYERMGDLDQARQLLSRLKYLSIDKSWKTMLEGGLLEARAGRYSMAREVLKFLTHNVPWYGPLYLAHTKLERDYGSPAEAFSIVQKGLKELPRYGPLYFQAFRLLEKEDLSRKDFHLPRTMEMVSRADSISRELLWKVHLESAQMHERAAELAVEDDPKQLDLKVALHATRRSYAKAISLCPPNLSWKIWLASGQTELSCGNTRGARELFFRAHDSVSEKGRSTVLLECARLEEYCGDLSLSRAILCKARQQFGKSDWKVWLSSIALEYRCGLRERAIAFAQEALNIHRGTGRLWAALIQLCHNDGEFYQMKVLKCALQAVPKSGEVWCEGARIHLNPFSPTFDLQAASRHLSFAARFTPQYGDSFLEQLRLNMIDQWLIPLATPFINTMFDEFLSSDKMQVEDAYRSIAEHTRETAVVVKTQLKEGIIPVTKDVLDTSELELRCSSADPNYGHLWFQCRNSSIDTAREVIAQARVVMADSIIDYSYLYIAAMVRRAGVLMLIHQQGESITLPSTSENALQPKLSGQGLSRPNSESWDVVVDRRLRSVPSLHEMLSTLPESDVGSISFKTGCAGINRSWDKLTLPEKRRVLFDSDSLLI</sequence>
<proteinExistence type="predicted"/>
<feature type="compositionally biased region" description="Basic and acidic residues" evidence="1">
    <location>
        <begin position="659"/>
        <end position="669"/>
    </location>
</feature>
<dbReference type="SUPFAM" id="SSF48452">
    <property type="entry name" value="TPR-like"/>
    <property type="match status" value="2"/>
</dbReference>
<dbReference type="EMBL" id="JALLAZ020000562">
    <property type="protein sequence ID" value="KAL3792196.1"/>
    <property type="molecule type" value="Genomic_DNA"/>
</dbReference>
<feature type="compositionally biased region" description="Low complexity" evidence="1">
    <location>
        <begin position="371"/>
        <end position="386"/>
    </location>
</feature>
<evidence type="ECO:0000313" key="3">
    <source>
        <dbReference type="Proteomes" id="UP001530315"/>
    </source>
</evidence>
<dbReference type="SMART" id="SM00386">
    <property type="entry name" value="HAT"/>
    <property type="match status" value="5"/>
</dbReference>
<feature type="region of interest" description="Disordered" evidence="1">
    <location>
        <begin position="791"/>
        <end position="815"/>
    </location>
</feature>
<keyword evidence="3" id="KW-1185">Reference proteome</keyword>
<accession>A0ABD3PY11</accession>
<feature type="region of interest" description="Disordered" evidence="1">
    <location>
        <begin position="1"/>
        <end position="105"/>
    </location>
</feature>